<sequence>MKKTHILNDTIILTDQHGLPAIEMLEGTEVAILHEMDHKDYLDNKAVVIFDGKESMTVAAGLVDEKKLVLKQHQSLCPYHANELWSTFSNETIIMKRVYTKEECDQCKEEF</sequence>
<dbReference type="RefSeq" id="YP_004957143.1">
    <property type="nucleotide sequence ID" value="NC_016563.1"/>
</dbReference>
<dbReference type="Proteomes" id="UP000005445">
    <property type="component" value="Segment"/>
</dbReference>
<evidence type="ECO:0000313" key="2">
    <source>
        <dbReference type="Proteomes" id="UP000005445"/>
    </source>
</evidence>
<keyword evidence="2" id="KW-1185">Reference proteome</keyword>
<dbReference type="OrthoDB" id="15421at10239"/>
<dbReference type="EMBL" id="HM144387">
    <property type="protein sequence ID" value="ADH03274.1"/>
    <property type="molecule type" value="Genomic_DNA"/>
</dbReference>
<accession>G9B1M9</accession>
<evidence type="ECO:0000313" key="1">
    <source>
        <dbReference type="EMBL" id="ADH03274.1"/>
    </source>
</evidence>
<dbReference type="GeneID" id="11536784"/>
<proteinExistence type="predicted"/>
<reference evidence="1 2" key="1">
    <citation type="submission" date="2013-01" db="EMBL/GenBank/DDBJ databases">
        <title>Large myovirus of Bacillus.</title>
        <authorList>
            <person name="Klumpp J."/>
            <person name="Beyer W."/>
            <person name="Loessner M.J."/>
        </authorList>
    </citation>
    <scope>NUCLEOTIDE SEQUENCE [LARGE SCALE GENOMIC DNA]</scope>
</reference>
<protein>
    <submittedName>
        <fullName evidence="1">Gp128</fullName>
    </submittedName>
</protein>
<name>G9B1M9_9CAUD</name>
<organism evidence="1 2">
    <name type="scientific">Bacillus phage W.Ph</name>
    <dbReference type="NCBI Taxonomy" id="764595"/>
    <lineage>
        <taxon>Viruses</taxon>
        <taxon>Duplodnaviria</taxon>
        <taxon>Heunggongvirae</taxon>
        <taxon>Uroviricota</taxon>
        <taxon>Caudoviricetes</taxon>
        <taxon>Herelleviridae</taxon>
        <taxon>Bastillevirinae</taxon>
        <taxon>Wphvirus</taxon>
        <taxon>Wphvirus WPh</taxon>
    </lineage>
</organism>
<dbReference type="KEGG" id="vg:11536784"/>